<dbReference type="AlphaFoldDB" id="A0A0W0VCQ1"/>
<name>A0A0W0VCQ1_9GAMM</name>
<keyword evidence="2" id="KW-1185">Reference proteome</keyword>
<dbReference type="EMBL" id="LNYJ01000011">
    <property type="protein sequence ID" value="KTD17916.1"/>
    <property type="molecule type" value="Genomic_DNA"/>
</dbReference>
<sequence>MKAKMLLLSLCCYLHYKYLRATRRQDNDTIRINLQEMTLNAEIPASQTLH</sequence>
<comment type="caution">
    <text evidence="1">The sequence shown here is derived from an EMBL/GenBank/DDBJ whole genome shotgun (WGS) entry which is preliminary data.</text>
</comment>
<organism evidence="1 2">
    <name type="scientific">Legionella jordanis</name>
    <dbReference type="NCBI Taxonomy" id="456"/>
    <lineage>
        <taxon>Bacteria</taxon>
        <taxon>Pseudomonadati</taxon>
        <taxon>Pseudomonadota</taxon>
        <taxon>Gammaproteobacteria</taxon>
        <taxon>Legionellales</taxon>
        <taxon>Legionellaceae</taxon>
        <taxon>Legionella</taxon>
    </lineage>
</organism>
<evidence type="ECO:0000313" key="1">
    <source>
        <dbReference type="EMBL" id="KTD17916.1"/>
    </source>
</evidence>
<reference evidence="1 2" key="1">
    <citation type="submission" date="2015-11" db="EMBL/GenBank/DDBJ databases">
        <title>Genomic analysis of 38 Legionella species identifies large and diverse effector repertoires.</title>
        <authorList>
            <person name="Burstein D."/>
            <person name="Amaro F."/>
            <person name="Zusman T."/>
            <person name="Lifshitz Z."/>
            <person name="Cohen O."/>
            <person name="Gilbert J.A."/>
            <person name="Pupko T."/>
            <person name="Shuman H.A."/>
            <person name="Segal G."/>
        </authorList>
    </citation>
    <scope>NUCLEOTIDE SEQUENCE [LARGE SCALE GENOMIC DNA]</scope>
    <source>
        <strain evidence="1 2">BL-540</strain>
    </source>
</reference>
<gene>
    <name evidence="1" type="ORF">Ljor_2222</name>
</gene>
<dbReference type="STRING" id="456.Ljor_2222"/>
<evidence type="ECO:0000313" key="2">
    <source>
        <dbReference type="Proteomes" id="UP000055035"/>
    </source>
</evidence>
<protein>
    <submittedName>
        <fullName evidence="1">Uncharacterized protein</fullName>
    </submittedName>
</protein>
<proteinExistence type="predicted"/>
<dbReference type="Proteomes" id="UP000055035">
    <property type="component" value="Unassembled WGS sequence"/>
</dbReference>
<accession>A0A0W0VCQ1</accession>
<dbReference type="PATRIC" id="fig|456.5.peg.2392"/>